<evidence type="ECO:0000256" key="6">
    <source>
        <dbReference type="ARBA" id="ARBA00022962"/>
    </source>
</evidence>
<comment type="similarity">
    <text evidence="2">Belongs to the asparagine synthetase family.</text>
</comment>
<keyword evidence="6 8" id="KW-0315">Glutamine amidotransferase</keyword>
<keyword evidence="4 9" id="KW-0547">Nucleotide-binding</keyword>
<dbReference type="PANTHER" id="PTHR43284:SF1">
    <property type="entry name" value="ASPARAGINE SYNTHETASE"/>
    <property type="match status" value="1"/>
</dbReference>
<dbReference type="AlphaFoldDB" id="A0A7W5FRU6"/>
<dbReference type="NCBIfam" id="TIGR03108">
    <property type="entry name" value="eps_aminotran_1"/>
    <property type="match status" value="1"/>
</dbReference>
<feature type="binding site" evidence="9">
    <location>
        <position position="291"/>
    </location>
    <ligand>
        <name>ATP</name>
        <dbReference type="ChEBI" id="CHEBI:30616"/>
    </ligand>
</feature>
<dbReference type="Gene3D" id="3.40.50.620">
    <property type="entry name" value="HUPs"/>
    <property type="match status" value="1"/>
</dbReference>
<dbReference type="SUPFAM" id="SSF52402">
    <property type="entry name" value="Adenine nucleotide alpha hydrolases-like"/>
    <property type="match status" value="1"/>
</dbReference>
<dbReference type="EC" id="6.3.5.4" evidence="3"/>
<dbReference type="InterPro" id="IPR029055">
    <property type="entry name" value="Ntn_hydrolases_N"/>
</dbReference>
<evidence type="ECO:0000256" key="5">
    <source>
        <dbReference type="ARBA" id="ARBA00022840"/>
    </source>
</evidence>
<dbReference type="EMBL" id="JACHXD010000001">
    <property type="protein sequence ID" value="MBB3117050.1"/>
    <property type="molecule type" value="Genomic_DNA"/>
</dbReference>
<dbReference type="Gene3D" id="3.60.20.10">
    <property type="entry name" value="Glutamine Phosphoribosylpyrophosphate, subunit 1, domain 1"/>
    <property type="match status" value="1"/>
</dbReference>
<evidence type="ECO:0000256" key="7">
    <source>
        <dbReference type="ARBA" id="ARBA00048741"/>
    </source>
</evidence>
<evidence type="ECO:0000256" key="4">
    <source>
        <dbReference type="ARBA" id="ARBA00022741"/>
    </source>
</evidence>
<keyword evidence="5 9" id="KW-0067">ATP-binding</keyword>
<keyword evidence="13" id="KW-1185">Reference proteome</keyword>
<feature type="binding site" evidence="9">
    <location>
        <begin position="363"/>
        <end position="364"/>
    </location>
    <ligand>
        <name>ATP</name>
        <dbReference type="ChEBI" id="CHEBI:30616"/>
    </ligand>
</feature>
<evidence type="ECO:0000259" key="11">
    <source>
        <dbReference type="PROSITE" id="PS51278"/>
    </source>
</evidence>
<name>A0A7W5FRU6_9BURK</name>
<dbReference type="GO" id="GO:0006529">
    <property type="term" value="P:asparagine biosynthetic process"/>
    <property type="evidence" value="ECO:0007669"/>
    <property type="project" value="UniProtKB-KW"/>
</dbReference>
<organism evidence="12 13">
    <name type="scientific">Pseudoduganella violacea</name>
    <dbReference type="NCBI Taxonomy" id="1715466"/>
    <lineage>
        <taxon>Bacteria</taxon>
        <taxon>Pseudomonadati</taxon>
        <taxon>Pseudomonadota</taxon>
        <taxon>Betaproteobacteria</taxon>
        <taxon>Burkholderiales</taxon>
        <taxon>Oxalobacteraceae</taxon>
        <taxon>Telluria group</taxon>
        <taxon>Pseudoduganella</taxon>
    </lineage>
</organism>
<accession>A0A7W5FRU6</accession>
<dbReference type="CDD" id="cd01991">
    <property type="entry name" value="Asn_synthase_B_C"/>
    <property type="match status" value="1"/>
</dbReference>
<evidence type="ECO:0000256" key="10">
    <source>
        <dbReference type="PIRSR" id="PIRSR001589-3"/>
    </source>
</evidence>
<comment type="caution">
    <text evidence="12">The sequence shown here is derived from an EMBL/GenBank/DDBJ whole genome shotgun (WGS) entry which is preliminary data.</text>
</comment>
<feature type="active site" description="For GATase activity" evidence="8">
    <location>
        <position position="2"/>
    </location>
</feature>
<evidence type="ECO:0000313" key="13">
    <source>
        <dbReference type="Proteomes" id="UP000541535"/>
    </source>
</evidence>
<dbReference type="PROSITE" id="PS51278">
    <property type="entry name" value="GATASE_TYPE_2"/>
    <property type="match status" value="1"/>
</dbReference>
<dbReference type="NCBIfam" id="TIGR01536">
    <property type="entry name" value="asn_synth_AEB"/>
    <property type="match status" value="1"/>
</dbReference>
<dbReference type="CDD" id="cd00712">
    <property type="entry name" value="AsnB"/>
    <property type="match status" value="1"/>
</dbReference>
<dbReference type="InterPro" id="IPR014729">
    <property type="entry name" value="Rossmann-like_a/b/a_fold"/>
</dbReference>
<dbReference type="InterPro" id="IPR017539">
    <property type="entry name" value="XrtA_amidotfase"/>
</dbReference>
<dbReference type="Pfam" id="PF00733">
    <property type="entry name" value="Asn_synthase"/>
    <property type="match status" value="1"/>
</dbReference>
<dbReference type="RefSeq" id="WP_183439061.1">
    <property type="nucleotide sequence ID" value="NZ_JACHXD010000001.1"/>
</dbReference>
<proteinExistence type="inferred from homology"/>
<evidence type="ECO:0000256" key="1">
    <source>
        <dbReference type="ARBA" id="ARBA00005187"/>
    </source>
</evidence>
<dbReference type="Pfam" id="PF13537">
    <property type="entry name" value="GATase_7"/>
    <property type="match status" value="1"/>
</dbReference>
<gene>
    <name evidence="12" type="ORF">FHS03_000069</name>
</gene>
<evidence type="ECO:0000256" key="9">
    <source>
        <dbReference type="PIRSR" id="PIRSR001589-2"/>
    </source>
</evidence>
<dbReference type="InterPro" id="IPR001962">
    <property type="entry name" value="Asn_synthase"/>
</dbReference>
<keyword evidence="8" id="KW-0028">Amino-acid biosynthesis</keyword>
<dbReference type="GO" id="GO:0005829">
    <property type="term" value="C:cytosol"/>
    <property type="evidence" value="ECO:0007669"/>
    <property type="project" value="TreeGrafter"/>
</dbReference>
<comment type="catalytic activity">
    <reaction evidence="7">
        <text>L-aspartate + L-glutamine + ATP + H2O = L-asparagine + L-glutamate + AMP + diphosphate + H(+)</text>
        <dbReference type="Rhea" id="RHEA:12228"/>
        <dbReference type="ChEBI" id="CHEBI:15377"/>
        <dbReference type="ChEBI" id="CHEBI:15378"/>
        <dbReference type="ChEBI" id="CHEBI:29985"/>
        <dbReference type="ChEBI" id="CHEBI:29991"/>
        <dbReference type="ChEBI" id="CHEBI:30616"/>
        <dbReference type="ChEBI" id="CHEBI:33019"/>
        <dbReference type="ChEBI" id="CHEBI:58048"/>
        <dbReference type="ChEBI" id="CHEBI:58359"/>
        <dbReference type="ChEBI" id="CHEBI:456215"/>
        <dbReference type="EC" id="6.3.5.4"/>
    </reaction>
</comment>
<comment type="pathway">
    <text evidence="1">Amino-acid biosynthesis; L-asparagine biosynthesis; L-asparagine from L-aspartate (L-Gln route): step 1/1.</text>
</comment>
<dbReference type="InterPro" id="IPR017932">
    <property type="entry name" value="GATase_2_dom"/>
</dbReference>
<dbReference type="Proteomes" id="UP000541535">
    <property type="component" value="Unassembled WGS sequence"/>
</dbReference>
<dbReference type="SUPFAM" id="SSF56235">
    <property type="entry name" value="N-terminal nucleophile aminohydrolases (Ntn hydrolases)"/>
    <property type="match status" value="1"/>
</dbReference>
<dbReference type="PANTHER" id="PTHR43284">
    <property type="entry name" value="ASPARAGINE SYNTHETASE (GLUTAMINE-HYDROLYZING)"/>
    <property type="match status" value="1"/>
</dbReference>
<protein>
    <recommendedName>
        <fullName evidence="3">asparagine synthase (glutamine-hydrolyzing)</fullName>
        <ecNumber evidence="3">6.3.5.4</ecNumber>
    </recommendedName>
</protein>
<dbReference type="GO" id="GO:0004066">
    <property type="term" value="F:asparagine synthase (glutamine-hydrolyzing) activity"/>
    <property type="evidence" value="ECO:0007669"/>
    <property type="project" value="UniProtKB-EC"/>
</dbReference>
<evidence type="ECO:0000256" key="3">
    <source>
        <dbReference type="ARBA" id="ARBA00012737"/>
    </source>
</evidence>
<feature type="site" description="Important for beta-aspartyl-AMP intermediate formation" evidence="10">
    <location>
        <position position="365"/>
    </location>
</feature>
<dbReference type="GO" id="GO:0005524">
    <property type="term" value="F:ATP binding"/>
    <property type="evidence" value="ECO:0007669"/>
    <property type="project" value="UniProtKB-KW"/>
</dbReference>
<reference evidence="12 13" key="1">
    <citation type="submission" date="2020-08" db="EMBL/GenBank/DDBJ databases">
        <title>Genomic Encyclopedia of Type Strains, Phase III (KMG-III): the genomes of soil and plant-associated and newly described type strains.</title>
        <authorList>
            <person name="Whitman W."/>
        </authorList>
    </citation>
    <scope>NUCLEOTIDE SEQUENCE [LARGE SCALE GENOMIC DNA]</scope>
    <source>
        <strain evidence="12 13">CECT 8897</strain>
    </source>
</reference>
<dbReference type="PIRSF" id="PIRSF001589">
    <property type="entry name" value="Asn_synthetase_glu-h"/>
    <property type="match status" value="1"/>
</dbReference>
<evidence type="ECO:0000256" key="2">
    <source>
        <dbReference type="ARBA" id="ARBA00005752"/>
    </source>
</evidence>
<dbReference type="InterPro" id="IPR051786">
    <property type="entry name" value="ASN_synthetase/amidase"/>
</dbReference>
<feature type="domain" description="Glutamine amidotransferase type-2" evidence="11">
    <location>
        <begin position="2"/>
        <end position="214"/>
    </location>
</feature>
<dbReference type="InterPro" id="IPR006426">
    <property type="entry name" value="Asn_synth_AEB"/>
</dbReference>
<sequence>MCGIVGILDTRGKREIDQDQLRRMNDTQHHRGPDEGDIYVEPGVGFGHRRLSVIDISLGQQPLGNEDGSVMVCYNGEIYNYRELTAELKALGHTFKTKSDTEVIVHAWEEWGEQCVEHFRGMFAFGLWDRNKQVMFLARDRMGVKPMYYAMLPDGFFVFSSELKALRSLNGLPREIDPQAVEDYFAYGYVPEPKTIYKGALKLSPGFRLLQKVGAPLAEPQQFWDVPFKRHAGMTLGDAEGELVERLREAVKIRLVAEVPLGAFLSGGVDSSAVVAMMAGLSDGPVNTCSIAFKDKAFDESAYAAQVAQKYGTDHHVETVDTDDYGLLDTLADLYDEPYADSSAIPTYRVCELARKRVTVALSGDGGDENLAGYRRYRYAMAENRVRGRIPIGLRKPLFGTLGRWYPKADWAPRVFRAKTTFEALSRDLVEGYFHGVSIMSDQMRQQLFTPKFRADLQGYRAINVMRAHADQAPTDDPLSLIQYLDMKTYLPGDILTKVDRASMAHALEVRVPLLDHKLVEWISGLPPEMKLNGSEGKYVFKKSMENYLPNDILYRRKQGFAVPLAAWFRGPLRERVRSSLLGPNLAATGIFNQAYLNEMVEQHQSGRRDYSAPIWTLLMFEAFLRKEMQA</sequence>
<feature type="binding site" evidence="9">
    <location>
        <position position="100"/>
    </location>
    <ligand>
        <name>L-glutamine</name>
        <dbReference type="ChEBI" id="CHEBI:58359"/>
    </ligand>
</feature>
<evidence type="ECO:0000313" key="12">
    <source>
        <dbReference type="EMBL" id="MBB3117050.1"/>
    </source>
</evidence>
<keyword evidence="8" id="KW-0061">Asparagine biosynthesis</keyword>
<dbReference type="InterPro" id="IPR033738">
    <property type="entry name" value="AsnB_N"/>
</dbReference>
<evidence type="ECO:0000256" key="8">
    <source>
        <dbReference type="PIRSR" id="PIRSR001589-1"/>
    </source>
</evidence>
<keyword evidence="12" id="KW-0436">Ligase</keyword>